<dbReference type="AlphaFoldDB" id="A0A7G9GGL7"/>
<proteinExistence type="predicted"/>
<dbReference type="InterPro" id="IPR011330">
    <property type="entry name" value="Glyco_hydro/deAcase_b/a-brl"/>
</dbReference>
<accession>A0A7G9GGL7</accession>
<organism evidence="2 3">
    <name type="scientific">Wansuia hejianensis</name>
    <dbReference type="NCBI Taxonomy" id="2763667"/>
    <lineage>
        <taxon>Bacteria</taxon>
        <taxon>Bacillati</taxon>
        <taxon>Bacillota</taxon>
        <taxon>Clostridia</taxon>
        <taxon>Lachnospirales</taxon>
        <taxon>Lachnospiraceae</taxon>
        <taxon>Wansuia</taxon>
    </lineage>
</organism>
<evidence type="ECO:0000313" key="3">
    <source>
        <dbReference type="Proteomes" id="UP000515860"/>
    </source>
</evidence>
<dbReference type="Proteomes" id="UP000515860">
    <property type="component" value="Chromosome"/>
</dbReference>
<dbReference type="PROSITE" id="PS51677">
    <property type="entry name" value="NODB"/>
    <property type="match status" value="1"/>
</dbReference>
<name>A0A7G9GGL7_9FIRM</name>
<dbReference type="Gene3D" id="3.20.20.370">
    <property type="entry name" value="Glycoside hydrolase/deacetylase"/>
    <property type="match status" value="1"/>
</dbReference>
<evidence type="ECO:0000313" key="2">
    <source>
        <dbReference type="EMBL" id="QNM09949.1"/>
    </source>
</evidence>
<dbReference type="InterPro" id="IPR050248">
    <property type="entry name" value="Polysacc_deacetylase_ArnD"/>
</dbReference>
<keyword evidence="3" id="KW-1185">Reference proteome</keyword>
<dbReference type="GO" id="GO:0005975">
    <property type="term" value="P:carbohydrate metabolic process"/>
    <property type="evidence" value="ECO:0007669"/>
    <property type="project" value="InterPro"/>
</dbReference>
<dbReference type="NCBIfam" id="TIGR02884">
    <property type="entry name" value="spore_pdaA"/>
    <property type="match status" value="1"/>
</dbReference>
<dbReference type="SUPFAM" id="SSF88713">
    <property type="entry name" value="Glycoside hydrolase/deacetylase"/>
    <property type="match status" value="1"/>
</dbReference>
<feature type="domain" description="NodB homology" evidence="1">
    <location>
        <begin position="80"/>
        <end position="262"/>
    </location>
</feature>
<dbReference type="InterPro" id="IPR002509">
    <property type="entry name" value="NODB_dom"/>
</dbReference>
<protein>
    <submittedName>
        <fullName evidence="2">Delta-lactam-biosynthetic de-N-acetylase</fullName>
    </submittedName>
</protein>
<dbReference type="Pfam" id="PF01522">
    <property type="entry name" value="Polysacc_deac_1"/>
    <property type="match status" value="1"/>
</dbReference>
<dbReference type="PANTHER" id="PTHR10587:SF78">
    <property type="entry name" value="PEPTIDOGLYCAN-N-ACETYLMURAMIC ACID DEACETYLASE PDAA"/>
    <property type="match status" value="1"/>
</dbReference>
<dbReference type="InterPro" id="IPR014235">
    <property type="entry name" value="Spore_PdaA"/>
</dbReference>
<reference evidence="2 3" key="1">
    <citation type="submission" date="2020-08" db="EMBL/GenBank/DDBJ databases">
        <authorList>
            <person name="Liu C."/>
            <person name="Sun Q."/>
        </authorList>
    </citation>
    <scope>NUCLEOTIDE SEQUENCE [LARGE SCALE GENOMIC DNA]</scope>
    <source>
        <strain evidence="2 3">NSJ-29</strain>
    </source>
</reference>
<evidence type="ECO:0000259" key="1">
    <source>
        <dbReference type="PROSITE" id="PS51677"/>
    </source>
</evidence>
<dbReference type="KEGG" id="whj:H9Q79_06640"/>
<sequence length="271" mass="30529">MDIKSHIRKIIPIALLFVAAFFSGHFLAKGTAKETSAQLDSANDSWGLSFPEKGKTPVGNATIDELKQYNAYFAENTEEKIIYLTFDCGYENGNTAPILDALKKHNVPATFFVVGNFVSDEPDLIKRMVAEGHIVGNHTFSHPDMAKISTREAFTQELSKVEALYEDITGQPMKKYYRPPQGKYSTSNLEMAKDMGYNTFFWSLAYVDWYQDNQPSKEEAFDKLLNRIHPGAIVLLHSTSSTNAQILDELLTKWEEMGYQFRSLDQLAGAS</sequence>
<dbReference type="PANTHER" id="PTHR10587">
    <property type="entry name" value="GLYCOSYL TRANSFERASE-RELATED"/>
    <property type="match status" value="1"/>
</dbReference>
<dbReference type="GO" id="GO:0016020">
    <property type="term" value="C:membrane"/>
    <property type="evidence" value="ECO:0007669"/>
    <property type="project" value="TreeGrafter"/>
</dbReference>
<dbReference type="GO" id="GO:0016810">
    <property type="term" value="F:hydrolase activity, acting on carbon-nitrogen (but not peptide) bonds"/>
    <property type="evidence" value="ECO:0007669"/>
    <property type="project" value="InterPro"/>
</dbReference>
<gene>
    <name evidence="2" type="primary">pdaA</name>
    <name evidence="2" type="ORF">H9Q79_06640</name>
</gene>
<dbReference type="EMBL" id="CP060635">
    <property type="protein sequence ID" value="QNM09949.1"/>
    <property type="molecule type" value="Genomic_DNA"/>
</dbReference>
<dbReference type="RefSeq" id="WP_249329481.1">
    <property type="nucleotide sequence ID" value="NZ_CP060635.1"/>
</dbReference>
<dbReference type="CDD" id="cd10948">
    <property type="entry name" value="CE4_BsPdaA_like"/>
    <property type="match status" value="1"/>
</dbReference>